<evidence type="ECO:0008006" key="4">
    <source>
        <dbReference type="Google" id="ProtNLM"/>
    </source>
</evidence>
<dbReference type="STRING" id="1237149.C900_04748"/>
<keyword evidence="1" id="KW-0732">Signal</keyword>
<accession>L8K1C5</accession>
<dbReference type="RefSeq" id="WP_009578118.1">
    <property type="nucleotide sequence ID" value="NZ_AMZN01000007.1"/>
</dbReference>
<dbReference type="Proteomes" id="UP000011135">
    <property type="component" value="Unassembled WGS sequence"/>
</dbReference>
<protein>
    <recommendedName>
        <fullName evidence="4">Porin</fullName>
    </recommendedName>
</protein>
<dbReference type="eggNOG" id="COG4206">
    <property type="taxonomic scope" value="Bacteria"/>
</dbReference>
<keyword evidence="3" id="KW-1185">Reference proteome</keyword>
<dbReference type="OrthoDB" id="1489309at2"/>
<evidence type="ECO:0000256" key="1">
    <source>
        <dbReference type="SAM" id="SignalP"/>
    </source>
</evidence>
<dbReference type="EMBL" id="AMZN01000007">
    <property type="protein sequence ID" value="ELR73237.1"/>
    <property type="molecule type" value="Genomic_DNA"/>
</dbReference>
<dbReference type="InterPro" id="IPR025631">
    <property type="entry name" value="Porin_10"/>
</dbReference>
<dbReference type="PATRIC" id="fig|1237149.3.peg.669"/>
<proteinExistence type="predicted"/>
<sequence length="637" mass="73895">MEFRLAAIILVFLSLANQAFSQIEIPEEGRKDRVGSGILDDSTKQVYGPSTTRFTFERNIKYNNPHYWNIDTSVVDLHKYQFVAQTENLYQNLGNIGTAMNPIYPQIPHQIGATSGFNIYDIFYQGPEEVRYFDTRSPYSKFGIIWGGRGRSITEAAYTRNIDERSNFGFDFRGLFIDKQIQRRGRGDRHAEGIYYRGFGSYSTRNGRYTILGSFIRNRHKVDEYGGILTDGTENSNDVFFDQNRQITLTNAETDELRTNYHIYHQYKLNDFIQLYHSYDRYKQQNDFLDQLDTTQTFFDFIEVDSAIVKDRSKLIYRMHEIGVKGDIGKTFYNFYYKARDVDFRYKYLPDTLNFETKYLENYGGFNLRFGNDSISYISAYGEYKLGGEYRFGAEIRNSWFFAEAVSAKYLPAYIQRAYRGSHDFWINDFKSPISSGLKAGFLLKLGPIALMPSGEYNLLTNYVYFRKFNVDEGEQSVLPVQASGDINLLKGQFDLSVDFLRHFNFKTKVIYANVSGGSADAISVPELFGNGQISYANIFFKGNLELQTGIDVHVKTAYEAQAYDPAIMQFYVGEGFEVPFFPVLDIFVNAKINRGRFFIKYNNFMKLFRENGYFLTPDYPAQDNVLDFGINWAFYD</sequence>
<reference evidence="2 3" key="1">
    <citation type="submission" date="2012-12" db="EMBL/GenBank/DDBJ databases">
        <title>Genome assembly of Fulvivirga imtechensis AK7.</title>
        <authorList>
            <person name="Nupur N."/>
            <person name="Khatri I."/>
            <person name="Kumar R."/>
            <person name="Subramanian S."/>
            <person name="Pinnaka A."/>
        </authorList>
    </citation>
    <scope>NUCLEOTIDE SEQUENCE [LARGE SCALE GENOMIC DNA]</scope>
    <source>
        <strain evidence="2 3">AK7</strain>
    </source>
</reference>
<evidence type="ECO:0000313" key="2">
    <source>
        <dbReference type="EMBL" id="ELR73237.1"/>
    </source>
</evidence>
<name>L8K1C5_9BACT</name>
<organism evidence="2 3">
    <name type="scientific">Fulvivirga imtechensis AK7</name>
    <dbReference type="NCBI Taxonomy" id="1237149"/>
    <lineage>
        <taxon>Bacteria</taxon>
        <taxon>Pseudomonadati</taxon>
        <taxon>Bacteroidota</taxon>
        <taxon>Cytophagia</taxon>
        <taxon>Cytophagales</taxon>
        <taxon>Fulvivirgaceae</taxon>
        <taxon>Fulvivirga</taxon>
    </lineage>
</organism>
<dbReference type="AlphaFoldDB" id="L8K1C5"/>
<comment type="caution">
    <text evidence="2">The sequence shown here is derived from an EMBL/GenBank/DDBJ whole genome shotgun (WGS) entry which is preliminary data.</text>
</comment>
<feature type="signal peptide" evidence="1">
    <location>
        <begin position="1"/>
        <end position="21"/>
    </location>
</feature>
<evidence type="ECO:0000313" key="3">
    <source>
        <dbReference type="Proteomes" id="UP000011135"/>
    </source>
</evidence>
<dbReference type="Pfam" id="PF14121">
    <property type="entry name" value="Porin_10"/>
    <property type="match status" value="1"/>
</dbReference>
<feature type="chain" id="PRO_5003994214" description="Porin" evidence="1">
    <location>
        <begin position="22"/>
        <end position="637"/>
    </location>
</feature>
<gene>
    <name evidence="2" type="ORF">C900_04748</name>
</gene>